<gene>
    <name evidence="1" type="ORF">SAMN05421849_1944</name>
</gene>
<evidence type="ECO:0008006" key="3">
    <source>
        <dbReference type="Google" id="ProtNLM"/>
    </source>
</evidence>
<keyword evidence="2" id="KW-1185">Reference proteome</keyword>
<dbReference type="Pfam" id="PF10649">
    <property type="entry name" value="DUF2478"/>
    <property type="match status" value="1"/>
</dbReference>
<dbReference type="EMBL" id="FTPS01000001">
    <property type="protein sequence ID" value="SIT83624.1"/>
    <property type="molecule type" value="Genomic_DNA"/>
</dbReference>
<dbReference type="AlphaFoldDB" id="A0A1R3WZB3"/>
<dbReference type="STRING" id="515897.SAMN05421849_1944"/>
<dbReference type="Proteomes" id="UP000192455">
    <property type="component" value="Unassembled WGS sequence"/>
</dbReference>
<sequence length="164" mass="17175">MSAMHRIAVVEDATSAEAADCLDRAVAGWQAAGRRVAGVLALRDDAPERTCSAGFLRDIGSGRDFSIHLDTSPSDTSCHLDAEGVTAACAALIGQIPASDVVVLSKFGKLESMGKGLFPAFEAALAAGRPVVTTISEKHRAEWEAFAPDATYLRGTALEGWLES</sequence>
<accession>A0A1R3WZB3</accession>
<proteinExistence type="predicted"/>
<name>A0A1R3WZB3_9RHOB</name>
<evidence type="ECO:0000313" key="1">
    <source>
        <dbReference type="EMBL" id="SIT83624.1"/>
    </source>
</evidence>
<dbReference type="InterPro" id="IPR018912">
    <property type="entry name" value="DUF2478"/>
</dbReference>
<dbReference type="OrthoDB" id="5918880at2"/>
<reference evidence="1 2" key="1">
    <citation type="submission" date="2017-01" db="EMBL/GenBank/DDBJ databases">
        <authorList>
            <person name="Mah S.A."/>
            <person name="Swanson W.J."/>
            <person name="Moy G.W."/>
            <person name="Vacquier V.D."/>
        </authorList>
    </citation>
    <scope>NUCLEOTIDE SEQUENCE [LARGE SCALE GENOMIC DNA]</scope>
    <source>
        <strain evidence="1 2">DSM 21219</strain>
    </source>
</reference>
<protein>
    <recommendedName>
        <fullName evidence="3">Nucleoside-triphosphatase THEP1</fullName>
    </recommendedName>
</protein>
<organism evidence="1 2">
    <name type="scientific">Pontibaca methylaminivorans</name>
    <dbReference type="NCBI Taxonomy" id="515897"/>
    <lineage>
        <taxon>Bacteria</taxon>
        <taxon>Pseudomonadati</taxon>
        <taxon>Pseudomonadota</taxon>
        <taxon>Alphaproteobacteria</taxon>
        <taxon>Rhodobacterales</taxon>
        <taxon>Roseobacteraceae</taxon>
        <taxon>Pontibaca</taxon>
    </lineage>
</organism>
<evidence type="ECO:0000313" key="2">
    <source>
        <dbReference type="Proteomes" id="UP000192455"/>
    </source>
</evidence>